<evidence type="ECO:0000313" key="3">
    <source>
        <dbReference type="Proteomes" id="UP000092683"/>
    </source>
</evidence>
<gene>
    <name evidence="2" type="ORF">A5677_21720</name>
</gene>
<comment type="caution">
    <text evidence="2">The sequence shown here is derived from an EMBL/GenBank/DDBJ whole genome shotgun (WGS) entry which is preliminary data.</text>
</comment>
<proteinExistence type="predicted"/>
<dbReference type="AlphaFoldDB" id="A0A1B9D7G9"/>
<feature type="region of interest" description="Disordered" evidence="1">
    <location>
        <begin position="1"/>
        <end position="38"/>
    </location>
</feature>
<organism evidence="2 3">
    <name type="scientific">Mycobacterium malmoense</name>
    <dbReference type="NCBI Taxonomy" id="1780"/>
    <lineage>
        <taxon>Bacteria</taxon>
        <taxon>Bacillati</taxon>
        <taxon>Actinomycetota</taxon>
        <taxon>Actinomycetes</taxon>
        <taxon>Mycobacteriales</taxon>
        <taxon>Mycobacteriaceae</taxon>
        <taxon>Mycobacterium</taxon>
    </lineage>
</organism>
<reference evidence="2 3" key="1">
    <citation type="submission" date="2016-06" db="EMBL/GenBank/DDBJ databases">
        <authorList>
            <person name="Kjaerup R.B."/>
            <person name="Dalgaard T.S."/>
            <person name="Juul-Madsen H.R."/>
        </authorList>
    </citation>
    <scope>NUCLEOTIDE SEQUENCE [LARGE SCALE GENOMIC DNA]</scope>
    <source>
        <strain evidence="2 3">E3012</strain>
    </source>
</reference>
<dbReference type="Proteomes" id="UP000092683">
    <property type="component" value="Unassembled WGS sequence"/>
</dbReference>
<feature type="compositionally biased region" description="Low complexity" evidence="1">
    <location>
        <begin position="17"/>
        <end position="27"/>
    </location>
</feature>
<evidence type="ECO:0000313" key="2">
    <source>
        <dbReference type="EMBL" id="OCB52603.1"/>
    </source>
</evidence>
<dbReference type="EMBL" id="MBEE01000141">
    <property type="protein sequence ID" value="OCB52603.1"/>
    <property type="molecule type" value="Genomic_DNA"/>
</dbReference>
<name>A0A1B9D7G9_MYCMA</name>
<protein>
    <submittedName>
        <fullName evidence="2">Uncharacterized protein</fullName>
    </submittedName>
</protein>
<sequence length="75" mass="7721">MLPPAASAASSNDGAYGHAVPSAQAAAGGAGPPPANLREELDSLRKQIADMAMERDVLMRSAAMWAQQAMDRPDG</sequence>
<evidence type="ECO:0000256" key="1">
    <source>
        <dbReference type="SAM" id="MobiDB-lite"/>
    </source>
</evidence>
<accession>A0A1B9D7G9</accession>